<organism evidence="5 6">
    <name type="scientific">Gordonia amarae NBRC 15530</name>
    <dbReference type="NCBI Taxonomy" id="1075090"/>
    <lineage>
        <taxon>Bacteria</taxon>
        <taxon>Bacillati</taxon>
        <taxon>Actinomycetota</taxon>
        <taxon>Actinomycetes</taxon>
        <taxon>Mycobacteriales</taxon>
        <taxon>Gordoniaceae</taxon>
        <taxon>Gordonia</taxon>
    </lineage>
</organism>
<dbReference type="InterPro" id="IPR036736">
    <property type="entry name" value="ACP-like_sf"/>
</dbReference>
<dbReference type="InterPro" id="IPR006162">
    <property type="entry name" value="Ppantetheine_attach_site"/>
</dbReference>
<dbReference type="STRING" id="1075090.GOAMR_82_00010"/>
<evidence type="ECO:0000256" key="1">
    <source>
        <dbReference type="ARBA" id="ARBA00022450"/>
    </source>
</evidence>
<evidence type="ECO:0000313" key="6">
    <source>
        <dbReference type="Proteomes" id="UP000006023"/>
    </source>
</evidence>
<keyword evidence="1" id="KW-0596">Phosphopantetheine</keyword>
<protein>
    <submittedName>
        <fullName evidence="5">Putative polyketide synthase</fullName>
    </submittedName>
</protein>
<sequence>LQDVVNSVSSFVSAAPAPAAPAAAAAPASAAPGKSAADVVLEIVSEKTGYPADMLGLDMEMEAELGIDSIKQVEILSALQAQYPGAPEIPGSELASMRTLQDVVNSVAAFAAPAPAAAAPAAAAAPVTAAQPSGPVQSPSEVVL</sequence>
<dbReference type="Gene3D" id="1.10.1200.10">
    <property type="entry name" value="ACP-like"/>
    <property type="match status" value="1"/>
</dbReference>
<feature type="region of interest" description="Disordered" evidence="3">
    <location>
        <begin position="122"/>
        <end position="144"/>
    </location>
</feature>
<keyword evidence="2" id="KW-0597">Phosphoprotein</keyword>
<comment type="caution">
    <text evidence="5">The sequence shown here is derived from an EMBL/GenBank/DDBJ whole genome shotgun (WGS) entry which is preliminary data.</text>
</comment>
<dbReference type="PROSITE" id="PS00012">
    <property type="entry name" value="PHOSPHOPANTETHEINE"/>
    <property type="match status" value="1"/>
</dbReference>
<dbReference type="EMBL" id="BAED01000082">
    <property type="protein sequence ID" value="GAB08130.1"/>
    <property type="molecule type" value="Genomic_DNA"/>
</dbReference>
<evidence type="ECO:0000313" key="5">
    <source>
        <dbReference type="EMBL" id="GAB08130.1"/>
    </source>
</evidence>
<name>G7GX05_9ACTN</name>
<keyword evidence="6" id="KW-1185">Reference proteome</keyword>
<dbReference type="SUPFAM" id="SSF47336">
    <property type="entry name" value="ACP-like"/>
    <property type="match status" value="1"/>
</dbReference>
<feature type="non-terminal residue" evidence="5">
    <location>
        <position position="1"/>
    </location>
</feature>
<dbReference type="Proteomes" id="UP000006023">
    <property type="component" value="Unassembled WGS sequence"/>
</dbReference>
<feature type="non-terminal residue" evidence="5">
    <location>
        <position position="144"/>
    </location>
</feature>
<accession>G7GX05</accession>
<dbReference type="PROSITE" id="PS50075">
    <property type="entry name" value="CARRIER"/>
    <property type="match status" value="1"/>
</dbReference>
<feature type="compositionally biased region" description="Polar residues" evidence="3">
    <location>
        <begin position="134"/>
        <end position="144"/>
    </location>
</feature>
<dbReference type="AlphaFoldDB" id="G7GX05"/>
<reference evidence="5 6" key="1">
    <citation type="submission" date="2011-11" db="EMBL/GenBank/DDBJ databases">
        <title>Whole genome shotgun sequence of Gordonia amarae NBRC 15530.</title>
        <authorList>
            <person name="Takarada H."/>
            <person name="Hosoyama A."/>
            <person name="Tsuchikane K."/>
            <person name="Katsumata H."/>
            <person name="Yamazaki S."/>
            <person name="Fujita N."/>
        </authorList>
    </citation>
    <scope>NUCLEOTIDE SEQUENCE [LARGE SCALE GENOMIC DNA]</scope>
    <source>
        <strain evidence="5 6">NBRC 15530</strain>
    </source>
</reference>
<dbReference type="eggNOG" id="COG0236">
    <property type="taxonomic scope" value="Bacteria"/>
</dbReference>
<feature type="domain" description="Carrier" evidence="4">
    <location>
        <begin position="34"/>
        <end position="111"/>
    </location>
</feature>
<evidence type="ECO:0000256" key="2">
    <source>
        <dbReference type="ARBA" id="ARBA00022553"/>
    </source>
</evidence>
<evidence type="ECO:0000256" key="3">
    <source>
        <dbReference type="SAM" id="MobiDB-lite"/>
    </source>
</evidence>
<gene>
    <name evidence="5" type="ORF">GOAMR_82_00010</name>
</gene>
<evidence type="ECO:0000259" key="4">
    <source>
        <dbReference type="PROSITE" id="PS50075"/>
    </source>
</evidence>
<proteinExistence type="predicted"/>
<dbReference type="Pfam" id="PF00550">
    <property type="entry name" value="PP-binding"/>
    <property type="match status" value="1"/>
</dbReference>
<dbReference type="InterPro" id="IPR009081">
    <property type="entry name" value="PP-bd_ACP"/>
</dbReference>